<dbReference type="EMBL" id="JAAAHW010010890">
    <property type="protein sequence ID" value="KAF9922228.1"/>
    <property type="molecule type" value="Genomic_DNA"/>
</dbReference>
<name>A0A9P6LRY6_9FUNG</name>
<evidence type="ECO:0000313" key="1">
    <source>
        <dbReference type="EMBL" id="KAF9922228.1"/>
    </source>
</evidence>
<sequence>MLSQRERVALMGIARLVQHDMQMLQNGLSCAGRPPDQRDGSYNPAPDWDNNYLTALIGEWNEPVVLESDYYLLRSMCLYELGTSIQVKVLGRIKIKKYMDMALTMAQKGQQILQTVLEQSNDMTDKYWRYPTMISYIQQQQAW</sequence>
<keyword evidence="2" id="KW-1185">Reference proteome</keyword>
<dbReference type="OrthoDB" id="2333482at2759"/>
<dbReference type="Proteomes" id="UP000749646">
    <property type="component" value="Unassembled WGS sequence"/>
</dbReference>
<gene>
    <name evidence="1" type="ORF">BGZ65_009763</name>
</gene>
<organism evidence="1 2">
    <name type="scientific">Modicella reniformis</name>
    <dbReference type="NCBI Taxonomy" id="1440133"/>
    <lineage>
        <taxon>Eukaryota</taxon>
        <taxon>Fungi</taxon>
        <taxon>Fungi incertae sedis</taxon>
        <taxon>Mucoromycota</taxon>
        <taxon>Mortierellomycotina</taxon>
        <taxon>Mortierellomycetes</taxon>
        <taxon>Mortierellales</taxon>
        <taxon>Mortierellaceae</taxon>
        <taxon>Modicella</taxon>
    </lineage>
</organism>
<comment type="caution">
    <text evidence="1">The sequence shown here is derived from an EMBL/GenBank/DDBJ whole genome shotgun (WGS) entry which is preliminary data.</text>
</comment>
<accession>A0A9P6LRY6</accession>
<proteinExistence type="predicted"/>
<protein>
    <submittedName>
        <fullName evidence="1">Uncharacterized protein</fullName>
    </submittedName>
</protein>
<reference evidence="1" key="1">
    <citation type="journal article" date="2020" name="Fungal Divers.">
        <title>Resolving the Mortierellaceae phylogeny through synthesis of multi-gene phylogenetics and phylogenomics.</title>
        <authorList>
            <person name="Vandepol N."/>
            <person name="Liber J."/>
            <person name="Desiro A."/>
            <person name="Na H."/>
            <person name="Kennedy M."/>
            <person name="Barry K."/>
            <person name="Grigoriev I.V."/>
            <person name="Miller A.N."/>
            <person name="O'Donnell K."/>
            <person name="Stajich J.E."/>
            <person name="Bonito G."/>
        </authorList>
    </citation>
    <scope>NUCLEOTIDE SEQUENCE</scope>
    <source>
        <strain evidence="1">MES-2147</strain>
    </source>
</reference>
<evidence type="ECO:0000313" key="2">
    <source>
        <dbReference type="Proteomes" id="UP000749646"/>
    </source>
</evidence>
<dbReference type="AlphaFoldDB" id="A0A9P6LRY6"/>